<dbReference type="InterPro" id="IPR006530">
    <property type="entry name" value="YD"/>
</dbReference>
<evidence type="ECO:0000313" key="4">
    <source>
        <dbReference type="EMBL" id="QNP49362.1"/>
    </source>
</evidence>
<evidence type="ECO:0000256" key="1">
    <source>
        <dbReference type="ARBA" id="ARBA00022737"/>
    </source>
</evidence>
<feature type="compositionally biased region" description="Basic residues" evidence="2">
    <location>
        <begin position="267"/>
        <end position="280"/>
    </location>
</feature>
<dbReference type="InterPro" id="IPR056823">
    <property type="entry name" value="TEN-like_YD-shell"/>
</dbReference>
<dbReference type="NCBIfam" id="TIGR01643">
    <property type="entry name" value="YD_repeat_2x"/>
    <property type="match status" value="3"/>
</dbReference>
<dbReference type="InterPro" id="IPR050708">
    <property type="entry name" value="T6SS_VgrG/RHS"/>
</dbReference>
<sequence>MAVYLTHDPHAADLPLRPLVRYEYSPRGELVAVHGRDASQVRAFQYHPQWPGRMTAHAYAGRPAVRYVYNEAGKVVEQLRQGALSYRFDYAQDSTTVTDSLGRVSIYHFRGEGGLRRVVKLQEADGGVTQSRFDDSGRLLASIDALGRETHYELDVATGGLLSITQPDGLQSRFSYNAQGQIEQSTRPNGASDRFAYDAMARLASVTDALGHVTRYHYADERSEQPRSIEDARGGQKHLAWTSAGQLCSYTDCSGSVTRYRYDRWGKPRRRRARKARRPGRTTTSGAASLPERMVWAKPPAMRTTKQAISPASPRPMATSCSSSATSRASPGSITTAATPSGSTTTMRDAWCA</sequence>
<gene>
    <name evidence="4" type="ORF">H9K75_04730</name>
</gene>
<dbReference type="Proteomes" id="UP000516028">
    <property type="component" value="Chromosome"/>
</dbReference>
<dbReference type="Gene3D" id="2.180.10.10">
    <property type="entry name" value="RHS repeat-associated core"/>
    <property type="match status" value="1"/>
</dbReference>
<dbReference type="PANTHER" id="PTHR32305">
    <property type="match status" value="1"/>
</dbReference>
<keyword evidence="5" id="KW-1185">Reference proteome</keyword>
<name>A0A7H0GM46_9BURK</name>
<dbReference type="KEGG" id="daer:H9K75_04730"/>
<dbReference type="Pfam" id="PF25023">
    <property type="entry name" value="TEN_YD-shell"/>
    <property type="match status" value="1"/>
</dbReference>
<evidence type="ECO:0000259" key="3">
    <source>
        <dbReference type="Pfam" id="PF25023"/>
    </source>
</evidence>
<keyword evidence="1" id="KW-0677">Repeat</keyword>
<reference evidence="4 5" key="1">
    <citation type="submission" date="2020-08" db="EMBL/GenBank/DDBJ databases">
        <title>Genome sequence of Diaphorobacter aerolatus KACC 16536T.</title>
        <authorList>
            <person name="Hyun D.-W."/>
            <person name="Bae J.-W."/>
        </authorList>
    </citation>
    <scope>NUCLEOTIDE SEQUENCE [LARGE SCALE GENOMIC DNA]</scope>
    <source>
        <strain evidence="4 5">KACC 16536</strain>
    </source>
</reference>
<organism evidence="4 5">
    <name type="scientific">Diaphorobacter aerolatus</name>
    <dbReference type="NCBI Taxonomy" id="1288495"/>
    <lineage>
        <taxon>Bacteria</taxon>
        <taxon>Pseudomonadati</taxon>
        <taxon>Pseudomonadota</taxon>
        <taxon>Betaproteobacteria</taxon>
        <taxon>Burkholderiales</taxon>
        <taxon>Comamonadaceae</taxon>
        <taxon>Diaphorobacter</taxon>
    </lineage>
</organism>
<dbReference type="SUPFAM" id="SSF82171">
    <property type="entry name" value="DPP6 N-terminal domain-like"/>
    <property type="match status" value="1"/>
</dbReference>
<evidence type="ECO:0000256" key="2">
    <source>
        <dbReference type="SAM" id="MobiDB-lite"/>
    </source>
</evidence>
<feature type="domain" description="Teneurin-like YD-shell" evidence="3">
    <location>
        <begin position="173"/>
        <end position="261"/>
    </location>
</feature>
<feature type="region of interest" description="Disordered" evidence="2">
    <location>
        <begin position="266"/>
        <end position="353"/>
    </location>
</feature>
<protein>
    <submittedName>
        <fullName evidence="4">RHS repeat protein</fullName>
    </submittedName>
</protein>
<dbReference type="AlphaFoldDB" id="A0A7H0GM46"/>
<accession>A0A7H0GM46</accession>
<feature type="compositionally biased region" description="Low complexity" evidence="2">
    <location>
        <begin position="318"/>
        <end position="346"/>
    </location>
</feature>
<evidence type="ECO:0000313" key="5">
    <source>
        <dbReference type="Proteomes" id="UP000516028"/>
    </source>
</evidence>
<dbReference type="EMBL" id="CP060783">
    <property type="protein sequence ID" value="QNP49362.1"/>
    <property type="molecule type" value="Genomic_DNA"/>
</dbReference>
<dbReference type="PANTHER" id="PTHR32305:SF15">
    <property type="entry name" value="PROTEIN RHSA-RELATED"/>
    <property type="match status" value="1"/>
</dbReference>
<proteinExistence type="predicted"/>